<evidence type="ECO:0000313" key="2">
    <source>
        <dbReference type="Proteomes" id="UP000029964"/>
    </source>
</evidence>
<gene>
    <name evidence="1" type="ORF">ACRE_023320</name>
</gene>
<evidence type="ECO:0000313" key="1">
    <source>
        <dbReference type="EMBL" id="KFH46817.1"/>
    </source>
</evidence>
<keyword evidence="2" id="KW-1185">Reference proteome</keyword>
<dbReference type="AlphaFoldDB" id="A0A086TBT5"/>
<accession>A0A086TBT5</accession>
<reference evidence="2" key="1">
    <citation type="journal article" date="2014" name="Genome Announc.">
        <title>Genome sequence and annotation of Acremonium chrysogenum, producer of the beta-lactam antibiotic cephalosporin C.</title>
        <authorList>
            <person name="Terfehr D."/>
            <person name="Dahlmann T.A."/>
            <person name="Specht T."/>
            <person name="Zadra I."/>
            <person name="Kuernsteiner H."/>
            <person name="Kueck U."/>
        </authorList>
    </citation>
    <scope>NUCLEOTIDE SEQUENCE [LARGE SCALE GENOMIC DNA]</scope>
    <source>
        <strain evidence="2">ATCC 11550 / CBS 779.69 / DSM 880 / IAM 14645 / JCM 23072 / IMI 49137</strain>
    </source>
</reference>
<dbReference type="GO" id="GO:0042720">
    <property type="term" value="C:mitochondrial inner membrane peptidase complex"/>
    <property type="evidence" value="ECO:0007669"/>
    <property type="project" value="InterPro"/>
</dbReference>
<sequence length="73" mass="8396">MAPACHSFPASELPARVQENTQGKRRKLEAGARRIDLSACELFEMVQWECEVRDPSVRNSTVQCFAVDRLFRR</sequence>
<protein>
    <submittedName>
        <fullName evidence="1">Uncharacterized protein</fullName>
    </submittedName>
</protein>
<dbReference type="InterPro" id="IPR024645">
    <property type="entry name" value="Mitochondr_Som1"/>
</dbReference>
<dbReference type="HOGENOM" id="CLU_142986_1_0_1"/>
<dbReference type="EMBL" id="JPKY01000015">
    <property type="protein sequence ID" value="KFH46817.1"/>
    <property type="molecule type" value="Genomic_DNA"/>
</dbReference>
<comment type="caution">
    <text evidence="1">The sequence shown here is derived from an EMBL/GenBank/DDBJ whole genome shotgun (WGS) entry which is preliminary data.</text>
</comment>
<organism evidence="1 2">
    <name type="scientific">Hapsidospora chrysogenum (strain ATCC 11550 / CBS 779.69 / DSM 880 / IAM 14645 / JCM 23072 / IMI 49137)</name>
    <name type="common">Acremonium chrysogenum</name>
    <dbReference type="NCBI Taxonomy" id="857340"/>
    <lineage>
        <taxon>Eukaryota</taxon>
        <taxon>Fungi</taxon>
        <taxon>Dikarya</taxon>
        <taxon>Ascomycota</taxon>
        <taxon>Pezizomycotina</taxon>
        <taxon>Sordariomycetes</taxon>
        <taxon>Hypocreomycetidae</taxon>
        <taxon>Hypocreales</taxon>
        <taxon>Bionectriaceae</taxon>
        <taxon>Hapsidospora</taxon>
    </lineage>
</organism>
<name>A0A086TBT5_HAPC1</name>
<dbReference type="Pfam" id="PF11093">
    <property type="entry name" value="Mitochondr_Som1"/>
    <property type="match status" value="1"/>
</dbReference>
<dbReference type="OrthoDB" id="3983163at2759"/>
<dbReference type="Proteomes" id="UP000029964">
    <property type="component" value="Unassembled WGS sequence"/>
</dbReference>
<proteinExistence type="predicted"/>